<accession>M0IDT4</accession>
<protein>
    <recommendedName>
        <fullName evidence="3">DUF952 domain-containing protein</fullName>
    </recommendedName>
</protein>
<dbReference type="RefSeq" id="WP_008319750.1">
    <property type="nucleotide sequence ID" value="NZ_AOLN01000011.1"/>
</dbReference>
<comment type="caution">
    <text evidence="1">The sequence shown here is derived from an EMBL/GenBank/DDBJ whole genome shotgun (WGS) entry which is preliminary data.</text>
</comment>
<dbReference type="OrthoDB" id="346098at2157"/>
<dbReference type="EMBL" id="AOLN01000011">
    <property type="protein sequence ID" value="ELZ94931.1"/>
    <property type="molecule type" value="Genomic_DNA"/>
</dbReference>
<reference evidence="1 2" key="1">
    <citation type="journal article" date="2014" name="PLoS Genet.">
        <title>Phylogenetically driven sequencing of extremely halophilic archaea reveals strategies for static and dynamic osmo-response.</title>
        <authorList>
            <person name="Becker E.A."/>
            <person name="Seitzer P.M."/>
            <person name="Tritt A."/>
            <person name="Larsen D."/>
            <person name="Krusor M."/>
            <person name="Yao A.I."/>
            <person name="Wu D."/>
            <person name="Madern D."/>
            <person name="Eisen J.A."/>
            <person name="Darling A.E."/>
            <person name="Facciotti M.T."/>
        </authorList>
    </citation>
    <scope>NUCLEOTIDE SEQUENCE [LARGE SCALE GENOMIC DNA]</scope>
    <source>
        <strain evidence="1 2">ATCC BAA-1512</strain>
    </source>
</reference>
<dbReference type="SUPFAM" id="SSF56399">
    <property type="entry name" value="ADP-ribosylation"/>
    <property type="match status" value="1"/>
</dbReference>
<dbReference type="PANTHER" id="PTHR34129:SF1">
    <property type="entry name" value="DUF952 DOMAIN-CONTAINING PROTEIN"/>
    <property type="match status" value="1"/>
</dbReference>
<gene>
    <name evidence="1" type="ORF">C440_07642</name>
</gene>
<evidence type="ECO:0000313" key="2">
    <source>
        <dbReference type="Proteomes" id="UP000011550"/>
    </source>
</evidence>
<evidence type="ECO:0000313" key="1">
    <source>
        <dbReference type="EMBL" id="ELZ94931.1"/>
    </source>
</evidence>
<organism evidence="1 2">
    <name type="scientific">Haloferax mucosum ATCC BAA-1512</name>
    <dbReference type="NCBI Taxonomy" id="662479"/>
    <lineage>
        <taxon>Archaea</taxon>
        <taxon>Methanobacteriati</taxon>
        <taxon>Methanobacteriota</taxon>
        <taxon>Stenosarchaea group</taxon>
        <taxon>Halobacteria</taxon>
        <taxon>Halobacteriales</taxon>
        <taxon>Haloferacaceae</taxon>
        <taxon>Haloferax</taxon>
    </lineage>
</organism>
<evidence type="ECO:0008006" key="3">
    <source>
        <dbReference type="Google" id="ProtNLM"/>
    </source>
</evidence>
<dbReference type="AlphaFoldDB" id="M0IDT4"/>
<proteinExistence type="predicted"/>
<dbReference type="Pfam" id="PF06108">
    <property type="entry name" value="DUF952"/>
    <property type="match status" value="1"/>
</dbReference>
<sequence length="119" mass="13510">MAYIAHILAPADWETFEQTEEYRPASLDEQGFVHCSKLGQIVVVADVAHAHRDEWVLLLLDESRLEAPVRYETNEDGGSSFPHVYGPLTLDAVVDSFDFERDQTGFRLPEGLLNYESVR</sequence>
<name>M0IDT4_9EURY</name>
<dbReference type="Proteomes" id="UP000011550">
    <property type="component" value="Unassembled WGS sequence"/>
</dbReference>
<dbReference type="PANTHER" id="PTHR34129">
    <property type="entry name" value="BLR1139 PROTEIN"/>
    <property type="match status" value="1"/>
</dbReference>
<dbReference type="Gene3D" id="3.20.170.20">
    <property type="entry name" value="Protein of unknown function DUF952"/>
    <property type="match status" value="1"/>
</dbReference>
<dbReference type="InterPro" id="IPR009297">
    <property type="entry name" value="DUF952"/>
</dbReference>
<dbReference type="PATRIC" id="fig|662479.7.peg.1550"/>
<keyword evidence="2" id="KW-1185">Reference proteome</keyword>